<comment type="function">
    <text evidence="5">Could be a nuclease involved in processing of the 5'-end of pre-16S rRNA.</text>
</comment>
<evidence type="ECO:0000256" key="4">
    <source>
        <dbReference type="ARBA" id="ARBA00022801"/>
    </source>
</evidence>
<evidence type="ECO:0000256" key="1">
    <source>
        <dbReference type="ARBA" id="ARBA00022490"/>
    </source>
</evidence>
<evidence type="ECO:0000256" key="3">
    <source>
        <dbReference type="ARBA" id="ARBA00022722"/>
    </source>
</evidence>
<reference evidence="9" key="1">
    <citation type="journal article" date="2019" name="Int. J. Syst. Evol. Microbiol.">
        <title>The Global Catalogue of Microorganisms (GCM) 10K type strain sequencing project: providing services to taxonomists for standard genome sequencing and annotation.</title>
        <authorList>
            <consortium name="The Broad Institute Genomics Platform"/>
            <consortium name="The Broad Institute Genome Sequencing Center for Infectious Disease"/>
            <person name="Wu L."/>
            <person name="Ma J."/>
        </authorList>
    </citation>
    <scope>NUCLEOTIDE SEQUENCE [LARGE SCALE GENOMIC DNA]</scope>
    <source>
        <strain evidence="9">NCAIM B.02333</strain>
    </source>
</reference>
<comment type="subcellular location">
    <subcellularLocation>
        <location evidence="5">Cytoplasm</location>
    </subcellularLocation>
</comment>
<comment type="caution">
    <text evidence="8">The sequence shown here is derived from an EMBL/GenBank/DDBJ whole genome shotgun (WGS) entry which is preliminary data.</text>
</comment>
<accession>A0ABV7WD19</accession>
<dbReference type="InterPro" id="IPR037027">
    <property type="entry name" value="YqgF/RNaseH-like_dom_sf"/>
</dbReference>
<dbReference type="EMBL" id="JBHRWW010000002">
    <property type="protein sequence ID" value="MFC3687362.1"/>
    <property type="molecule type" value="Genomic_DNA"/>
</dbReference>
<gene>
    <name evidence="8" type="primary">ruvX</name>
    <name evidence="8" type="ORF">ACFOLH_03295</name>
</gene>
<organism evidence="8 9">
    <name type="scientific">Aquipuribacter hungaricus</name>
    <dbReference type="NCBI Taxonomy" id="545624"/>
    <lineage>
        <taxon>Bacteria</taxon>
        <taxon>Bacillati</taxon>
        <taxon>Actinomycetota</taxon>
        <taxon>Actinomycetes</taxon>
        <taxon>Micrococcales</taxon>
        <taxon>Intrasporangiaceae</taxon>
        <taxon>Aquipuribacter</taxon>
    </lineage>
</organism>
<evidence type="ECO:0000259" key="7">
    <source>
        <dbReference type="SMART" id="SM00732"/>
    </source>
</evidence>
<evidence type="ECO:0000313" key="9">
    <source>
        <dbReference type="Proteomes" id="UP001595685"/>
    </source>
</evidence>
<evidence type="ECO:0000313" key="8">
    <source>
        <dbReference type="EMBL" id="MFC3687362.1"/>
    </source>
</evidence>
<keyword evidence="1 5" id="KW-0963">Cytoplasm</keyword>
<keyword evidence="2 5" id="KW-0690">Ribosome biogenesis</keyword>
<evidence type="ECO:0000256" key="6">
    <source>
        <dbReference type="SAM" id="MobiDB-lite"/>
    </source>
</evidence>
<dbReference type="InterPro" id="IPR005227">
    <property type="entry name" value="YqgF"/>
</dbReference>
<dbReference type="SMART" id="SM00732">
    <property type="entry name" value="YqgFc"/>
    <property type="match status" value="1"/>
</dbReference>
<dbReference type="EC" id="3.1.-.-" evidence="5"/>
<dbReference type="Pfam" id="PF03652">
    <property type="entry name" value="RuvX"/>
    <property type="match status" value="1"/>
</dbReference>
<feature type="region of interest" description="Disordered" evidence="6">
    <location>
        <begin position="141"/>
        <end position="167"/>
    </location>
</feature>
<dbReference type="InterPro" id="IPR012337">
    <property type="entry name" value="RNaseH-like_sf"/>
</dbReference>
<keyword evidence="9" id="KW-1185">Reference proteome</keyword>
<dbReference type="Proteomes" id="UP001595685">
    <property type="component" value="Unassembled WGS sequence"/>
</dbReference>
<dbReference type="RefSeq" id="WP_340292317.1">
    <property type="nucleotide sequence ID" value="NZ_JBBEOI010000067.1"/>
</dbReference>
<feature type="domain" description="YqgF/RNase H-like" evidence="7">
    <location>
        <begin position="2"/>
        <end position="103"/>
    </location>
</feature>
<dbReference type="InterPro" id="IPR006641">
    <property type="entry name" value="YqgF/RNaseH-like_dom"/>
</dbReference>
<dbReference type="Gene3D" id="3.30.420.140">
    <property type="entry name" value="YqgF/RNase H-like domain"/>
    <property type="match status" value="1"/>
</dbReference>
<dbReference type="SUPFAM" id="SSF53098">
    <property type="entry name" value="Ribonuclease H-like"/>
    <property type="match status" value="1"/>
</dbReference>
<proteinExistence type="inferred from homology"/>
<comment type="similarity">
    <text evidence="5">Belongs to the YqgF HJR family.</text>
</comment>
<sequence>MGARLAVDVGTVRIGVAVSDPRRTVAVPLGTVARAKDGSDLREIAATAAEREVDDVVVGLPVGLSGREGPAAASVREFTQRLADHLAPLPVLLVDERLTTTSAHQALHAAGRPGRRHRTVVDRTAAAILLQTVLDAEVGGGVGDDPGVRALGEPVPPRDGQADRSDA</sequence>
<protein>
    <recommendedName>
        <fullName evidence="5">Putative pre-16S rRNA nuclease</fullName>
        <ecNumber evidence="5">3.1.-.-</ecNumber>
    </recommendedName>
</protein>
<evidence type="ECO:0000256" key="2">
    <source>
        <dbReference type="ARBA" id="ARBA00022517"/>
    </source>
</evidence>
<dbReference type="HAMAP" id="MF_00651">
    <property type="entry name" value="Nuclease_YqgF"/>
    <property type="match status" value="1"/>
</dbReference>
<dbReference type="CDD" id="cd16964">
    <property type="entry name" value="YqgF"/>
    <property type="match status" value="1"/>
</dbReference>
<evidence type="ECO:0000256" key="5">
    <source>
        <dbReference type="HAMAP-Rule" id="MF_00651"/>
    </source>
</evidence>
<keyword evidence="3 5" id="KW-0540">Nuclease</keyword>
<dbReference type="PANTHER" id="PTHR33317">
    <property type="entry name" value="POLYNUCLEOTIDYL TRANSFERASE, RIBONUCLEASE H-LIKE SUPERFAMILY PROTEIN"/>
    <property type="match status" value="1"/>
</dbReference>
<keyword evidence="4 5" id="KW-0378">Hydrolase</keyword>
<dbReference type="NCBIfam" id="TIGR00250">
    <property type="entry name" value="RNAse_H_YqgF"/>
    <property type="match status" value="1"/>
</dbReference>
<dbReference type="PANTHER" id="PTHR33317:SF4">
    <property type="entry name" value="POLYNUCLEOTIDYL TRANSFERASE, RIBONUCLEASE H-LIKE SUPERFAMILY PROTEIN"/>
    <property type="match status" value="1"/>
</dbReference>
<name>A0ABV7WD19_9MICO</name>